<evidence type="ECO:0000313" key="4">
    <source>
        <dbReference type="EMBL" id="RRD91293.1"/>
    </source>
</evidence>
<protein>
    <submittedName>
        <fullName evidence="4">Pilus assembly protein PilN</fullName>
    </submittedName>
</protein>
<feature type="compositionally biased region" description="Pro residues" evidence="2">
    <location>
        <begin position="190"/>
        <end position="200"/>
    </location>
</feature>
<keyword evidence="3" id="KW-0812">Transmembrane</keyword>
<proteinExistence type="predicted"/>
<dbReference type="Proteomes" id="UP000269923">
    <property type="component" value="Unassembled WGS sequence"/>
</dbReference>
<dbReference type="RefSeq" id="WP_124794088.1">
    <property type="nucleotide sequence ID" value="NZ_RQYC01000002.1"/>
</dbReference>
<dbReference type="InterPro" id="IPR007813">
    <property type="entry name" value="PilN"/>
</dbReference>
<dbReference type="GO" id="GO:0043107">
    <property type="term" value="P:type IV pilus-dependent motility"/>
    <property type="evidence" value="ECO:0007669"/>
    <property type="project" value="TreeGrafter"/>
</dbReference>
<dbReference type="InterPro" id="IPR052534">
    <property type="entry name" value="Extracell_DNA_Util/SecSys_Comp"/>
</dbReference>
<evidence type="ECO:0000313" key="5">
    <source>
        <dbReference type="Proteomes" id="UP000269923"/>
    </source>
</evidence>
<dbReference type="EMBL" id="RQYC01000002">
    <property type="protein sequence ID" value="RRD91293.1"/>
    <property type="molecule type" value="Genomic_DNA"/>
</dbReference>
<dbReference type="STRING" id="1121352.GCA_000620925_00175"/>
<gene>
    <name evidence="4" type="ORF">EII21_02590</name>
</gene>
<keyword evidence="1" id="KW-0175">Coiled coil</keyword>
<keyword evidence="5" id="KW-1185">Reference proteome</keyword>
<feature type="transmembrane region" description="Helical" evidence="3">
    <location>
        <begin position="25"/>
        <end position="45"/>
    </location>
</feature>
<dbReference type="GO" id="GO:0043683">
    <property type="term" value="P:type IV pilus assembly"/>
    <property type="evidence" value="ECO:0007669"/>
    <property type="project" value="TreeGrafter"/>
</dbReference>
<dbReference type="PANTHER" id="PTHR40278:SF2">
    <property type="entry name" value="TYPE IV PILUS INNER MEMBRANE COMPONENT PILN"/>
    <property type="match status" value="1"/>
</dbReference>
<accession>A0A3P2ACD3</accession>
<feature type="compositionally biased region" description="Low complexity" evidence="2">
    <location>
        <begin position="201"/>
        <end position="237"/>
    </location>
</feature>
<dbReference type="OrthoDB" id="5296173at2"/>
<organism evidence="4 5">
    <name type="scientific">Conchiformibius steedae</name>
    <dbReference type="NCBI Taxonomy" id="153493"/>
    <lineage>
        <taxon>Bacteria</taxon>
        <taxon>Pseudomonadati</taxon>
        <taxon>Pseudomonadota</taxon>
        <taxon>Betaproteobacteria</taxon>
        <taxon>Neisseriales</taxon>
        <taxon>Neisseriaceae</taxon>
        <taxon>Conchiformibius</taxon>
    </lineage>
</organism>
<feature type="region of interest" description="Disordered" evidence="2">
    <location>
        <begin position="188"/>
        <end position="237"/>
    </location>
</feature>
<evidence type="ECO:0000256" key="1">
    <source>
        <dbReference type="SAM" id="Coils"/>
    </source>
</evidence>
<dbReference type="PANTHER" id="PTHR40278">
    <property type="entry name" value="DNA UTILIZATION PROTEIN HOFN"/>
    <property type="match status" value="1"/>
</dbReference>
<feature type="coiled-coil region" evidence="1">
    <location>
        <begin position="49"/>
        <end position="93"/>
    </location>
</feature>
<evidence type="ECO:0000256" key="3">
    <source>
        <dbReference type="SAM" id="Phobius"/>
    </source>
</evidence>
<name>A0A3P2ACD3_9NEIS</name>
<keyword evidence="3" id="KW-0472">Membrane</keyword>
<reference evidence="4 5" key="1">
    <citation type="submission" date="2018-11" db="EMBL/GenBank/DDBJ databases">
        <title>Genomes From Bacteria Associated with the Canine Oral Cavity: a Test Case for Automated Genome-Based Taxonomic Assignment.</title>
        <authorList>
            <person name="Coil D.A."/>
            <person name="Jospin G."/>
            <person name="Darling A.E."/>
            <person name="Wallis C."/>
            <person name="Davis I.J."/>
            <person name="Harris S."/>
            <person name="Eisen J.A."/>
            <person name="Holcombe L.J."/>
            <person name="O'Flynn C."/>
        </authorList>
    </citation>
    <scope>NUCLEOTIDE SEQUENCE [LARGE SCALE GENOMIC DNA]</scope>
    <source>
        <strain evidence="4 5">COT-280</strain>
    </source>
</reference>
<dbReference type="Pfam" id="PF05137">
    <property type="entry name" value="PilN"/>
    <property type="match status" value="1"/>
</dbReference>
<dbReference type="AlphaFoldDB" id="A0A3P2ACD3"/>
<comment type="caution">
    <text evidence="4">The sequence shown here is derived from an EMBL/GenBank/DDBJ whole genome shotgun (WGS) entry which is preliminary data.</text>
</comment>
<keyword evidence="3" id="KW-1133">Transmembrane helix</keyword>
<evidence type="ECO:0000256" key="2">
    <source>
        <dbReference type="SAM" id="MobiDB-lite"/>
    </source>
</evidence>
<sequence>MNLIKVNLLPYRELREMKQKKQFQNILAGGFLLGALLCGGVYMVLDKAVEHQNSRNQSLQDGIESLKKEIATIQTLRADKERFLERKKKVEELDNKRFDGARIVDSLNQVVPDGAYLVQLKGGDTNSSGGSGTEEYTIAGRALSDNKVALLMAALPSTGMFNLPELVGITKTEDSQKFVLKSTLADQSLLPPPSVAPKPVVPADDGAQAAPSEAPAAASAPPADTAAEPPASPAQAQ</sequence>